<dbReference type="Pfam" id="PF12625">
    <property type="entry name" value="Arabinose_bd"/>
    <property type="match status" value="1"/>
</dbReference>
<evidence type="ECO:0000313" key="6">
    <source>
        <dbReference type="Proteomes" id="UP000652198"/>
    </source>
</evidence>
<dbReference type="InterPro" id="IPR032687">
    <property type="entry name" value="AraC-type_N"/>
</dbReference>
<dbReference type="Gene3D" id="1.10.10.60">
    <property type="entry name" value="Homeodomain-like"/>
    <property type="match status" value="1"/>
</dbReference>
<dbReference type="PROSITE" id="PS01124">
    <property type="entry name" value="HTH_ARAC_FAMILY_2"/>
    <property type="match status" value="1"/>
</dbReference>
<protein>
    <submittedName>
        <fullName evidence="5">Helix-turn-helix domain-containing protein</fullName>
    </submittedName>
</protein>
<sequence>MEMKQPMTTASLRRVPTRYFVLLTNARVQGVDTAQILSTAGIDGARFDQRDGTFATAEVDAFVQAANHVTGREDLGFELGRLIKMNSHDLLGYGLLSCHTAHQLMCMASRHYHLMTEAFTLNYQRRPGAPGEATYTPTIAMPDVTLRFYLEAVAIAHHNQLRLMLGPDAPAYDVYLSMPEPSHVLRYQALAPTRFHFSESALPGVRVVMGADLLDQPLPFGDAQVVQQIDERCSLLGSRPLTGHFGWGEYVEMVLRAAEGEQVTLDDLARRLNVSARTIDRHLRAENLAFRELSEKVRFQRACEMLREPGATIKHVALKLGFSDTANFSRAFRRVVGVTPTAYVNDAARPFPPLTQPDSSLTSS</sequence>
<evidence type="ECO:0000313" key="5">
    <source>
        <dbReference type="EMBL" id="NPT45071.1"/>
    </source>
</evidence>
<feature type="domain" description="HTH araC/xylS-type" evidence="4">
    <location>
        <begin position="249"/>
        <end position="346"/>
    </location>
</feature>
<reference evidence="5 6" key="1">
    <citation type="submission" date="2019-11" db="EMBL/GenBank/DDBJ databases">
        <title>Metabolism of dissolved organic matter in forest soils.</title>
        <authorList>
            <person name="Cyle K.T."/>
            <person name="Wilhelm R.C."/>
            <person name="Martinez C.E."/>
        </authorList>
    </citation>
    <scope>NUCLEOTIDE SEQUENCE [LARGE SCALE GENOMIC DNA]</scope>
    <source>
        <strain evidence="5 6">1N</strain>
    </source>
</reference>
<evidence type="ECO:0000256" key="3">
    <source>
        <dbReference type="ARBA" id="ARBA00023163"/>
    </source>
</evidence>
<keyword evidence="1" id="KW-0805">Transcription regulation</keyword>
<dbReference type="Proteomes" id="UP000652198">
    <property type="component" value="Unassembled WGS sequence"/>
</dbReference>
<gene>
    <name evidence="5" type="ORF">GNZ12_27875</name>
</gene>
<dbReference type="EMBL" id="WOEY01000110">
    <property type="protein sequence ID" value="NPT45071.1"/>
    <property type="molecule type" value="Genomic_DNA"/>
</dbReference>
<evidence type="ECO:0000259" key="4">
    <source>
        <dbReference type="PROSITE" id="PS01124"/>
    </source>
</evidence>
<keyword evidence="2" id="KW-0238">DNA-binding</keyword>
<dbReference type="Pfam" id="PF12833">
    <property type="entry name" value="HTH_18"/>
    <property type="match status" value="1"/>
</dbReference>
<evidence type="ECO:0000256" key="2">
    <source>
        <dbReference type="ARBA" id="ARBA00023125"/>
    </source>
</evidence>
<dbReference type="SMART" id="SM00342">
    <property type="entry name" value="HTH_ARAC"/>
    <property type="match status" value="1"/>
</dbReference>
<evidence type="ECO:0000256" key="1">
    <source>
        <dbReference type="ARBA" id="ARBA00023015"/>
    </source>
</evidence>
<comment type="caution">
    <text evidence="5">The sequence shown here is derived from an EMBL/GenBank/DDBJ whole genome shotgun (WGS) entry which is preliminary data.</text>
</comment>
<name>A0ABX2BY36_9BURK</name>
<dbReference type="PANTHER" id="PTHR47894">
    <property type="entry name" value="HTH-TYPE TRANSCRIPTIONAL REGULATOR GADX"/>
    <property type="match status" value="1"/>
</dbReference>
<keyword evidence="6" id="KW-1185">Reference proteome</keyword>
<accession>A0ABX2BY36</accession>
<keyword evidence="3" id="KW-0804">Transcription</keyword>
<dbReference type="PRINTS" id="PR00032">
    <property type="entry name" value="HTHARAC"/>
</dbReference>
<dbReference type="InterPro" id="IPR020449">
    <property type="entry name" value="Tscrpt_reg_AraC-type_HTH"/>
</dbReference>
<dbReference type="PANTHER" id="PTHR47894:SF1">
    <property type="entry name" value="HTH-TYPE TRANSCRIPTIONAL REGULATOR VQSM"/>
    <property type="match status" value="1"/>
</dbReference>
<organism evidence="5 6">
    <name type="scientific">Paraburkholderia solitsugae</name>
    <dbReference type="NCBI Taxonomy" id="2675748"/>
    <lineage>
        <taxon>Bacteria</taxon>
        <taxon>Pseudomonadati</taxon>
        <taxon>Pseudomonadota</taxon>
        <taxon>Betaproteobacteria</taxon>
        <taxon>Burkholderiales</taxon>
        <taxon>Burkholderiaceae</taxon>
        <taxon>Paraburkholderia</taxon>
    </lineage>
</organism>
<dbReference type="InterPro" id="IPR018060">
    <property type="entry name" value="HTH_AraC"/>
</dbReference>
<dbReference type="SUPFAM" id="SSF46689">
    <property type="entry name" value="Homeodomain-like"/>
    <property type="match status" value="1"/>
</dbReference>
<dbReference type="InterPro" id="IPR009057">
    <property type="entry name" value="Homeodomain-like_sf"/>
</dbReference>
<proteinExistence type="predicted"/>